<feature type="transmembrane region" description="Helical" evidence="7">
    <location>
        <begin position="768"/>
        <end position="793"/>
    </location>
</feature>
<keyword evidence="11" id="KW-0238">DNA-binding</keyword>
<dbReference type="PROSITE" id="PS50110">
    <property type="entry name" value="RESPONSE_REGULATORY"/>
    <property type="match status" value="1"/>
</dbReference>
<evidence type="ECO:0000256" key="3">
    <source>
        <dbReference type="ARBA" id="ARBA00022553"/>
    </source>
</evidence>
<dbReference type="PROSITE" id="PS01124">
    <property type="entry name" value="HTH_ARAC_FAMILY_2"/>
    <property type="match status" value="1"/>
</dbReference>
<dbReference type="SUPFAM" id="SSF46689">
    <property type="entry name" value="Homeodomain-like"/>
    <property type="match status" value="1"/>
</dbReference>
<feature type="domain" description="Response regulatory" evidence="10">
    <location>
        <begin position="1070"/>
        <end position="1185"/>
    </location>
</feature>
<evidence type="ECO:0000256" key="1">
    <source>
        <dbReference type="ARBA" id="ARBA00000085"/>
    </source>
</evidence>
<dbReference type="SUPFAM" id="SSF55874">
    <property type="entry name" value="ATPase domain of HSP90 chaperone/DNA topoisomerase II/histidine kinase"/>
    <property type="match status" value="1"/>
</dbReference>
<dbReference type="InterPro" id="IPR011006">
    <property type="entry name" value="CheY-like_superfamily"/>
</dbReference>
<dbReference type="Pfam" id="PF12833">
    <property type="entry name" value="HTH_18"/>
    <property type="match status" value="1"/>
</dbReference>
<evidence type="ECO:0000313" key="11">
    <source>
        <dbReference type="EMBL" id="MBB4038139.1"/>
    </source>
</evidence>
<dbReference type="InterPro" id="IPR015943">
    <property type="entry name" value="WD40/YVTN_repeat-like_dom_sf"/>
</dbReference>
<keyword evidence="7" id="KW-0472">Membrane</keyword>
<proteinExistence type="predicted"/>
<keyword evidence="7" id="KW-0812">Transmembrane</keyword>
<dbReference type="PROSITE" id="PS50109">
    <property type="entry name" value="HIS_KIN"/>
    <property type="match status" value="1"/>
</dbReference>
<dbReference type="PANTHER" id="PTHR43547:SF2">
    <property type="entry name" value="HYBRID SIGNAL TRANSDUCTION HISTIDINE KINASE C"/>
    <property type="match status" value="1"/>
</dbReference>
<dbReference type="InterPro" id="IPR005467">
    <property type="entry name" value="His_kinase_dom"/>
</dbReference>
<dbReference type="Pfam" id="PF02518">
    <property type="entry name" value="HATPase_c"/>
    <property type="match status" value="1"/>
</dbReference>
<dbReference type="SMART" id="SM00448">
    <property type="entry name" value="REC"/>
    <property type="match status" value="1"/>
</dbReference>
<sequence length="1322" mass="151454">MNSFKTIYSIISGIIFCFFIIPAIAYSQNTVKQLSNTDGLSNNSVNCIFEDSEQTIWIGTWDGLNSYNGRDFKTYRYNRNNKSSISNNVIRQIMESDTNHLWIATDYGVNRWDKQTQGFTNYFLGTEHQIPKQEKSFLISTTSQKDIICYVKQQGLFRFDAGQQTFIPVNHSLTDGTVKTFAIDGNDNIYFLYENGRLQQSKLLYQDKEITLSQPRYLEQEKPVSNIFMLHNNMLVLNYRGYLKIIDDRNLYPSTIDFDKDKTISQIVYYKDNLLISYYEGGCETYNLNTKVYQPIQSISPRVSIFSLFSGSQDILWVGTDGQGILKVYEYDSPFKTVYTNHPVRSFCQYNRNEILVGTKGDGIKILEKETGKLSDFLNISSGLISNSVYTIKKNQSGDIFIGTEGEGINILSKDKQLYRLSIPAKHPVFRAVYSIHFTSNDSLLWLGTSGYGLIKIALTKRANHYEVQDIEQYTSADKHNSLNNNVIYSITSGVNKNQLWLGTRGGGISRFNIEDKSFERIEDIDNNLSLTNNDVLSLTRDTESLWIGTSYGLNRLGLSNNLSGIREYTEKEGLANNTIHGILEDETDNIWISTNQGISRINLFDNSITNYSSKDGLQNDEFSDGAYYKDEDKILYFGGVNGFNYFNPEKIHLRDFNPSIGLSNLRIFNTAQNINERINDNTLKLAYDEAYVTFSFIAHDFINNENCEYDYRLLNFSDEWINNGNNPNIVFTKLPPGKYRLEVKVTNGDRVWGDNIYTLSIDVAYPWWLSTVAFIIYTILALIIVYIAYSVIRNRIRLNRQLLLEHIEKQNQQKMHESKLNFFTNVAHEFFTPLTLIYGPAQHLLEKADLDGYTKRYIQIIKNNADRMQKLINELMEFRKVESGHTPLHPESIDIKLLIEYITDNYTEIAQENKIEFRVETDSISTIITDRNSLEKIIFNLISNAFKYTPANGFIHISVTQNNNLHISIRNSGKGLTDRQMSEVFNRFKILETSKLQNSTSTGIGLGLTKSLTEMLGGEISVSSKLGEYVMFEIDIPPMKSNQLISAIDSQDDDRIAISPQIYDKKDISILIVEDEKNIREFLKDILSPYYNISEAGDGEEAVSMIEQNMPDIILSDVLMPNMDGMGLIDKLKSDPKTAHIPIINVSAKSSVEDHINAYQHGADLYITKPFHPRHVLTTVQNLINKRSVLKDFFNSSLSSITIKDGITIHQDDERLLQEIVSFIEKNMDDESLNPNAIADALGLSKATLYRKLKDMADKTPSEFVRTIRLNYASQLLITTKLTVSEIMFKSGFTNKSYFYREFSKQYDMSPKEYRLSKTKE</sequence>
<dbReference type="Gene3D" id="1.10.10.60">
    <property type="entry name" value="Homeodomain-like"/>
    <property type="match status" value="2"/>
</dbReference>
<dbReference type="InterPro" id="IPR001789">
    <property type="entry name" value="Sig_transdc_resp-reg_receiver"/>
</dbReference>
<name>A0A840CTY2_9BACT</name>
<evidence type="ECO:0000259" key="8">
    <source>
        <dbReference type="PROSITE" id="PS01124"/>
    </source>
</evidence>
<dbReference type="Pfam" id="PF00072">
    <property type="entry name" value="Response_reg"/>
    <property type="match status" value="1"/>
</dbReference>
<dbReference type="InterPro" id="IPR003661">
    <property type="entry name" value="HisK_dim/P_dom"/>
</dbReference>
<keyword evidence="11" id="KW-0418">Kinase</keyword>
<dbReference type="RefSeq" id="WP_221233048.1">
    <property type="nucleotide sequence ID" value="NZ_JACIEP010000023.1"/>
</dbReference>
<dbReference type="EC" id="2.7.13.3" evidence="2"/>
<keyword evidence="4" id="KW-0805">Transcription regulation</keyword>
<dbReference type="InterPro" id="IPR011123">
    <property type="entry name" value="Y_Y_Y"/>
</dbReference>
<dbReference type="SMART" id="SM00387">
    <property type="entry name" value="HATPase_c"/>
    <property type="match status" value="1"/>
</dbReference>
<evidence type="ECO:0000256" key="4">
    <source>
        <dbReference type="ARBA" id="ARBA00023015"/>
    </source>
</evidence>
<feature type="domain" description="Histidine kinase" evidence="9">
    <location>
        <begin position="826"/>
        <end position="1041"/>
    </location>
</feature>
<dbReference type="EMBL" id="JACIEP010000023">
    <property type="protein sequence ID" value="MBB4038139.1"/>
    <property type="molecule type" value="Genomic_DNA"/>
</dbReference>
<dbReference type="Gene3D" id="3.40.50.2300">
    <property type="match status" value="1"/>
</dbReference>
<dbReference type="Proteomes" id="UP000555103">
    <property type="component" value="Unassembled WGS sequence"/>
</dbReference>
<organism evidence="11 12">
    <name type="scientific">Dysgonomonas hofstadii</name>
    <dbReference type="NCBI Taxonomy" id="637886"/>
    <lineage>
        <taxon>Bacteria</taxon>
        <taxon>Pseudomonadati</taxon>
        <taxon>Bacteroidota</taxon>
        <taxon>Bacteroidia</taxon>
        <taxon>Bacteroidales</taxon>
        <taxon>Dysgonomonadaceae</taxon>
        <taxon>Dysgonomonas</taxon>
    </lineage>
</organism>
<evidence type="ECO:0000259" key="10">
    <source>
        <dbReference type="PROSITE" id="PS50110"/>
    </source>
</evidence>
<dbReference type="SUPFAM" id="SSF52172">
    <property type="entry name" value="CheY-like"/>
    <property type="match status" value="1"/>
</dbReference>
<dbReference type="InterPro" id="IPR036890">
    <property type="entry name" value="HATPase_C_sf"/>
</dbReference>
<keyword evidence="3 6" id="KW-0597">Phosphoprotein</keyword>
<dbReference type="Gene3D" id="2.130.10.10">
    <property type="entry name" value="YVTN repeat-like/Quinoprotein amine dehydrogenase"/>
    <property type="match status" value="2"/>
</dbReference>
<dbReference type="Gene3D" id="1.10.287.130">
    <property type="match status" value="1"/>
</dbReference>
<dbReference type="InterPro" id="IPR036097">
    <property type="entry name" value="HisK_dim/P_sf"/>
</dbReference>
<evidence type="ECO:0000256" key="2">
    <source>
        <dbReference type="ARBA" id="ARBA00012438"/>
    </source>
</evidence>
<comment type="catalytic activity">
    <reaction evidence="1">
        <text>ATP + protein L-histidine = ADP + protein N-phospho-L-histidine.</text>
        <dbReference type="EC" id="2.7.13.3"/>
    </reaction>
</comment>
<dbReference type="GO" id="GO:0000155">
    <property type="term" value="F:phosphorelay sensor kinase activity"/>
    <property type="evidence" value="ECO:0007669"/>
    <property type="project" value="InterPro"/>
</dbReference>
<dbReference type="GO" id="GO:0003700">
    <property type="term" value="F:DNA-binding transcription factor activity"/>
    <property type="evidence" value="ECO:0007669"/>
    <property type="project" value="InterPro"/>
</dbReference>
<dbReference type="Pfam" id="PF07495">
    <property type="entry name" value="Y_Y_Y"/>
    <property type="match status" value="1"/>
</dbReference>
<evidence type="ECO:0000256" key="5">
    <source>
        <dbReference type="ARBA" id="ARBA00023163"/>
    </source>
</evidence>
<dbReference type="Pfam" id="PF00512">
    <property type="entry name" value="HisKA"/>
    <property type="match status" value="1"/>
</dbReference>
<dbReference type="FunFam" id="1.10.287.130:FF:000045">
    <property type="entry name" value="Two-component system sensor histidine kinase/response regulator"/>
    <property type="match status" value="1"/>
</dbReference>
<dbReference type="InterPro" id="IPR018060">
    <property type="entry name" value="HTH_AraC"/>
</dbReference>
<feature type="transmembrane region" description="Helical" evidence="7">
    <location>
        <begin position="7"/>
        <end position="26"/>
    </location>
</feature>
<dbReference type="CDD" id="cd00082">
    <property type="entry name" value="HisKA"/>
    <property type="match status" value="1"/>
</dbReference>
<dbReference type="SUPFAM" id="SSF47384">
    <property type="entry name" value="Homodimeric domain of signal transducing histidine kinase"/>
    <property type="match status" value="1"/>
</dbReference>
<dbReference type="GO" id="GO:0043565">
    <property type="term" value="F:sequence-specific DNA binding"/>
    <property type="evidence" value="ECO:0007669"/>
    <property type="project" value="InterPro"/>
</dbReference>
<dbReference type="Gene3D" id="2.60.40.10">
    <property type="entry name" value="Immunoglobulins"/>
    <property type="match status" value="1"/>
</dbReference>
<comment type="caution">
    <text evidence="11">The sequence shown here is derived from an EMBL/GenBank/DDBJ whole genome shotgun (WGS) entry which is preliminary data.</text>
</comment>
<evidence type="ECO:0000313" key="12">
    <source>
        <dbReference type="Proteomes" id="UP000555103"/>
    </source>
</evidence>
<dbReference type="SUPFAM" id="SSF50998">
    <property type="entry name" value="Quinoprotein alcohol dehydrogenase-like"/>
    <property type="match status" value="1"/>
</dbReference>
<keyword evidence="7" id="KW-1133">Transmembrane helix</keyword>
<dbReference type="SMART" id="SM00342">
    <property type="entry name" value="HTH_ARAC"/>
    <property type="match status" value="1"/>
</dbReference>
<dbReference type="Gene3D" id="3.30.565.10">
    <property type="entry name" value="Histidine kinase-like ATPase, C-terminal domain"/>
    <property type="match status" value="1"/>
</dbReference>
<gene>
    <name evidence="11" type="ORF">GGR21_004068</name>
</gene>
<dbReference type="InterPro" id="IPR013783">
    <property type="entry name" value="Ig-like_fold"/>
</dbReference>
<evidence type="ECO:0000256" key="7">
    <source>
        <dbReference type="SAM" id="Phobius"/>
    </source>
</evidence>
<evidence type="ECO:0000256" key="6">
    <source>
        <dbReference type="PROSITE-ProRule" id="PRU00169"/>
    </source>
</evidence>
<reference evidence="11 12" key="1">
    <citation type="submission" date="2020-08" db="EMBL/GenBank/DDBJ databases">
        <title>Genomic Encyclopedia of Type Strains, Phase IV (KMG-IV): sequencing the most valuable type-strain genomes for metagenomic binning, comparative biology and taxonomic classification.</title>
        <authorList>
            <person name="Goeker M."/>
        </authorList>
    </citation>
    <scope>NUCLEOTIDE SEQUENCE [LARGE SCALE GENOMIC DNA]</scope>
    <source>
        <strain evidence="11 12">DSM 104969</strain>
    </source>
</reference>
<keyword evidence="5" id="KW-0804">Transcription</keyword>
<protein>
    <recommendedName>
        <fullName evidence="2">histidine kinase</fullName>
        <ecNumber evidence="2">2.7.13.3</ecNumber>
    </recommendedName>
</protein>
<evidence type="ECO:0000259" key="9">
    <source>
        <dbReference type="PROSITE" id="PS50109"/>
    </source>
</evidence>
<keyword evidence="12" id="KW-1185">Reference proteome</keyword>
<keyword evidence="11" id="KW-0808">Transferase</keyword>
<dbReference type="InterPro" id="IPR009057">
    <property type="entry name" value="Homeodomain-like_sf"/>
</dbReference>
<dbReference type="InterPro" id="IPR011047">
    <property type="entry name" value="Quinoprotein_ADH-like_sf"/>
</dbReference>
<dbReference type="PANTHER" id="PTHR43547">
    <property type="entry name" value="TWO-COMPONENT HISTIDINE KINASE"/>
    <property type="match status" value="1"/>
</dbReference>
<dbReference type="InterPro" id="IPR011110">
    <property type="entry name" value="Reg_prop"/>
</dbReference>
<feature type="domain" description="HTH araC/xylS-type" evidence="8">
    <location>
        <begin position="1219"/>
        <end position="1318"/>
    </location>
</feature>
<dbReference type="InterPro" id="IPR004358">
    <property type="entry name" value="Sig_transdc_His_kin-like_C"/>
</dbReference>
<feature type="modified residue" description="4-aspartylphosphate" evidence="6">
    <location>
        <position position="1118"/>
    </location>
</feature>
<dbReference type="Pfam" id="PF07494">
    <property type="entry name" value="Reg_prop"/>
    <property type="match status" value="2"/>
</dbReference>
<accession>A0A840CTY2</accession>
<dbReference type="InterPro" id="IPR003594">
    <property type="entry name" value="HATPase_dom"/>
</dbReference>
<dbReference type="PRINTS" id="PR00344">
    <property type="entry name" value="BCTRLSENSOR"/>
</dbReference>
<dbReference type="SMART" id="SM00388">
    <property type="entry name" value="HisKA"/>
    <property type="match status" value="1"/>
</dbReference>